<dbReference type="InterPro" id="IPR025934">
    <property type="entry name" value="NudC_N_dom"/>
</dbReference>
<protein>
    <submittedName>
        <fullName evidence="4">Nuclear migration protein nudC-like protein</fullName>
    </submittedName>
</protein>
<dbReference type="SUPFAM" id="SSF49764">
    <property type="entry name" value="HSP20-like chaperones"/>
    <property type="match status" value="1"/>
</dbReference>
<feature type="domain" description="CS" evidence="3">
    <location>
        <begin position="135"/>
        <end position="225"/>
    </location>
</feature>
<reference evidence="4 5" key="1">
    <citation type="journal article" date="2017" name="Genome Biol. Evol.">
        <title>Phytophthora megakarya and P. palmivora, closely related causal agents of cacao black pod rot, underwent increases in genome sizes and gene numbers by different mechanisms.</title>
        <authorList>
            <person name="Ali S.S."/>
            <person name="Shao J."/>
            <person name="Lary D.J."/>
            <person name="Kronmiller B."/>
            <person name="Shen D."/>
            <person name="Strem M.D."/>
            <person name="Amoako-Attah I."/>
            <person name="Akrofi A.Y."/>
            <person name="Begoude B.A."/>
            <person name="Ten Hoopen G.M."/>
            <person name="Coulibaly K."/>
            <person name="Kebe B.I."/>
            <person name="Melnick R.L."/>
            <person name="Guiltinan M.J."/>
            <person name="Tyler B.M."/>
            <person name="Meinhardt L.W."/>
            <person name="Bailey B.A."/>
        </authorList>
    </citation>
    <scope>NUCLEOTIDE SEQUENCE [LARGE SCALE GENOMIC DNA]</scope>
    <source>
        <strain evidence="5">sbr112.9</strain>
    </source>
</reference>
<evidence type="ECO:0000256" key="1">
    <source>
        <dbReference type="ARBA" id="ARBA00022553"/>
    </source>
</evidence>
<dbReference type="PANTHER" id="PTHR12356:SF17">
    <property type="entry name" value="CS DOMAIN-CONTAINING PROTEIN"/>
    <property type="match status" value="1"/>
</dbReference>
<name>A0A2P4XCQ1_9STRA</name>
<dbReference type="GO" id="GO:0005737">
    <property type="term" value="C:cytoplasm"/>
    <property type="evidence" value="ECO:0007669"/>
    <property type="project" value="TreeGrafter"/>
</dbReference>
<evidence type="ECO:0000313" key="5">
    <source>
        <dbReference type="Proteomes" id="UP000237271"/>
    </source>
</evidence>
<feature type="compositionally biased region" description="Basic and acidic residues" evidence="2">
    <location>
        <begin position="107"/>
        <end position="118"/>
    </location>
</feature>
<dbReference type="Pfam" id="PF04969">
    <property type="entry name" value="CS"/>
    <property type="match status" value="1"/>
</dbReference>
<accession>A0A2P4XCQ1</accession>
<dbReference type="AlphaFoldDB" id="A0A2P4XCQ1"/>
<organism evidence="4 5">
    <name type="scientific">Phytophthora palmivora</name>
    <dbReference type="NCBI Taxonomy" id="4796"/>
    <lineage>
        <taxon>Eukaryota</taxon>
        <taxon>Sar</taxon>
        <taxon>Stramenopiles</taxon>
        <taxon>Oomycota</taxon>
        <taxon>Peronosporomycetes</taxon>
        <taxon>Peronosporales</taxon>
        <taxon>Peronosporaceae</taxon>
        <taxon>Phytophthora</taxon>
    </lineage>
</organism>
<dbReference type="PROSITE" id="PS51203">
    <property type="entry name" value="CS"/>
    <property type="match status" value="1"/>
</dbReference>
<dbReference type="PANTHER" id="PTHR12356">
    <property type="entry name" value="NUCLEAR MOVEMENT PROTEIN NUDC"/>
    <property type="match status" value="1"/>
</dbReference>
<evidence type="ECO:0000256" key="2">
    <source>
        <dbReference type="SAM" id="MobiDB-lite"/>
    </source>
</evidence>
<dbReference type="Pfam" id="PF14050">
    <property type="entry name" value="Nudc_N"/>
    <property type="match status" value="1"/>
</dbReference>
<feature type="region of interest" description="Disordered" evidence="2">
    <location>
        <begin position="85"/>
        <end position="134"/>
    </location>
</feature>
<keyword evidence="5" id="KW-1185">Reference proteome</keyword>
<proteinExistence type="predicted"/>
<dbReference type="EMBL" id="NCKW01011570">
    <property type="protein sequence ID" value="POM63319.1"/>
    <property type="molecule type" value="Genomic_DNA"/>
</dbReference>
<dbReference type="GO" id="GO:0051082">
    <property type="term" value="F:unfolded protein binding"/>
    <property type="evidence" value="ECO:0007669"/>
    <property type="project" value="TreeGrafter"/>
</dbReference>
<dbReference type="CDD" id="cd06467">
    <property type="entry name" value="p23_NUDC_like"/>
    <property type="match status" value="1"/>
</dbReference>
<dbReference type="InterPro" id="IPR008978">
    <property type="entry name" value="HSP20-like_chaperone"/>
</dbReference>
<dbReference type="Proteomes" id="UP000237271">
    <property type="component" value="Unassembled WGS sequence"/>
</dbReference>
<gene>
    <name evidence="4" type="ORF">PHPALM_21308</name>
</gene>
<keyword evidence="1" id="KW-0597">Phosphoprotein</keyword>
<feature type="compositionally biased region" description="Low complexity" evidence="2">
    <location>
        <begin position="87"/>
        <end position="102"/>
    </location>
</feature>
<evidence type="ECO:0000313" key="4">
    <source>
        <dbReference type="EMBL" id="POM63319.1"/>
    </source>
</evidence>
<dbReference type="InterPro" id="IPR037898">
    <property type="entry name" value="NudC_fam"/>
</dbReference>
<dbReference type="OrthoDB" id="416217at2759"/>
<dbReference type="GO" id="GO:0006457">
    <property type="term" value="P:protein folding"/>
    <property type="evidence" value="ECO:0007669"/>
    <property type="project" value="TreeGrafter"/>
</dbReference>
<sequence>MADQAMSAAPGRFDALLTQLAQQHGGVESLLDSFFDFLHRKTDFYVVSSDPARHNMGFMPGQAQQKVLKAFQKYPLKSLDGSSVNGAAKVTTSSTAPVTASTQQNRAMDRAPVAKEEANPQLTEDGKQVPVGNGGVADGYTWTQTLEDVSIQMEVAQGTRAKDLKCQIESTKLHVALKSDPTKPLLEGEFPEKIRADESIWSLESNHTLNISLEKIKPTWWASALKGGPEIDTSQVDSRRNIQEYDEATQGAIRKAVYDQRQQQLNGGVPLTPEEQMLQEAKYLPGSPFLPSSQ</sequence>
<comment type="caution">
    <text evidence="4">The sequence shown here is derived from an EMBL/GenBank/DDBJ whole genome shotgun (WGS) entry which is preliminary data.</text>
</comment>
<dbReference type="InterPro" id="IPR007052">
    <property type="entry name" value="CS_dom"/>
</dbReference>
<dbReference type="Gene3D" id="2.60.40.790">
    <property type="match status" value="1"/>
</dbReference>
<evidence type="ECO:0000259" key="3">
    <source>
        <dbReference type="PROSITE" id="PS51203"/>
    </source>
</evidence>